<reference evidence="3" key="1">
    <citation type="journal article" date="2021" name="PeerJ">
        <title>Extensive microbial diversity within the chicken gut microbiome revealed by metagenomics and culture.</title>
        <authorList>
            <person name="Gilroy R."/>
            <person name="Ravi A."/>
            <person name="Getino M."/>
            <person name="Pursley I."/>
            <person name="Horton D.L."/>
            <person name="Alikhan N.F."/>
            <person name="Baker D."/>
            <person name="Gharbi K."/>
            <person name="Hall N."/>
            <person name="Watson M."/>
            <person name="Adriaenssens E.M."/>
            <person name="Foster-Nyarko E."/>
            <person name="Jarju S."/>
            <person name="Secka A."/>
            <person name="Antonio M."/>
            <person name="Oren A."/>
            <person name="Chaudhuri R.R."/>
            <person name="La Ragione R."/>
            <person name="Hildebrand F."/>
            <person name="Pallen M.J."/>
        </authorList>
    </citation>
    <scope>NUCLEOTIDE SEQUENCE</scope>
    <source>
        <strain evidence="3">23274</strain>
    </source>
</reference>
<gene>
    <name evidence="3" type="ORF">H9863_01545</name>
</gene>
<dbReference type="Pfam" id="PF13280">
    <property type="entry name" value="WYL"/>
    <property type="match status" value="1"/>
</dbReference>
<dbReference type="AlphaFoldDB" id="A0A9D2AAQ5"/>
<dbReference type="InterPro" id="IPR051534">
    <property type="entry name" value="CBASS_pafABC_assoc_protein"/>
</dbReference>
<feature type="domain" description="WYL" evidence="1">
    <location>
        <begin position="141"/>
        <end position="207"/>
    </location>
</feature>
<dbReference type="EMBL" id="DXFT01000028">
    <property type="protein sequence ID" value="HIX02784.1"/>
    <property type="molecule type" value="Genomic_DNA"/>
</dbReference>
<accession>A0A9D2AAQ5</accession>
<name>A0A9D2AAQ5_9BACT</name>
<dbReference type="Proteomes" id="UP000824202">
    <property type="component" value="Unassembled WGS sequence"/>
</dbReference>
<dbReference type="PANTHER" id="PTHR34580">
    <property type="match status" value="1"/>
</dbReference>
<feature type="domain" description="WCX" evidence="2">
    <location>
        <begin position="238"/>
        <end position="315"/>
    </location>
</feature>
<organism evidence="3 4">
    <name type="scientific">Candidatus Odoribacter faecigallinarum</name>
    <dbReference type="NCBI Taxonomy" id="2838706"/>
    <lineage>
        <taxon>Bacteria</taxon>
        <taxon>Pseudomonadati</taxon>
        <taxon>Bacteroidota</taxon>
        <taxon>Bacteroidia</taxon>
        <taxon>Bacteroidales</taxon>
        <taxon>Odoribacteraceae</taxon>
        <taxon>Odoribacter</taxon>
    </lineage>
</organism>
<proteinExistence type="predicted"/>
<evidence type="ECO:0000313" key="3">
    <source>
        <dbReference type="EMBL" id="HIX02784.1"/>
    </source>
</evidence>
<feature type="non-terminal residue" evidence="3">
    <location>
        <position position="1"/>
    </location>
</feature>
<protein>
    <submittedName>
        <fullName evidence="3">WYL domain-containing protein</fullName>
    </submittedName>
</protein>
<evidence type="ECO:0000259" key="2">
    <source>
        <dbReference type="Pfam" id="PF25583"/>
    </source>
</evidence>
<evidence type="ECO:0000313" key="4">
    <source>
        <dbReference type="Proteomes" id="UP000824202"/>
    </source>
</evidence>
<dbReference type="PROSITE" id="PS52050">
    <property type="entry name" value="WYL"/>
    <property type="match status" value="1"/>
</dbReference>
<dbReference type="InterPro" id="IPR026881">
    <property type="entry name" value="WYL_dom"/>
</dbReference>
<dbReference type="PANTHER" id="PTHR34580:SF9">
    <property type="entry name" value="SLL5097 PROTEIN"/>
    <property type="match status" value="1"/>
</dbReference>
<dbReference type="Pfam" id="PF25583">
    <property type="entry name" value="WCX"/>
    <property type="match status" value="1"/>
</dbReference>
<evidence type="ECO:0000259" key="1">
    <source>
        <dbReference type="Pfam" id="PF13280"/>
    </source>
</evidence>
<reference evidence="3" key="2">
    <citation type="submission" date="2021-04" db="EMBL/GenBank/DDBJ databases">
        <authorList>
            <person name="Gilroy R."/>
        </authorList>
    </citation>
    <scope>NUCLEOTIDE SEQUENCE</scope>
    <source>
        <strain evidence="3">23274</strain>
    </source>
</reference>
<dbReference type="InterPro" id="IPR057727">
    <property type="entry name" value="WCX_dom"/>
</dbReference>
<sequence length="320" mass="37294">IIFLYIYSRVNKESSDMGIVPLNMFRYAAIIRHIKRERYISMERLVKEVANDMALSGFEGGFSKRTLQRDLQKIRADLDLSINFSKLEGGYYIPNDEMQDGLLESLLEHINLLSALRTVENVSDFVFAEKREAQGMEWVYPLVRAIKSQRMVEFNYRKYTGGSGGRRKVEPYALKEFNGRWYLLSGEPGVPGGVKTWGLDRMTDLRVLDEKFRHLEEDSITREFRDCFGIYSDHDKEVEEVVLSFSPLGGHYNASRPLHESQEVLVDNDQEYRIRLRLKITWDFIIELLSQSDNMTVIAPQHLKDTLADVYRRALKRMGE</sequence>
<comment type="caution">
    <text evidence="3">The sequence shown here is derived from an EMBL/GenBank/DDBJ whole genome shotgun (WGS) entry which is preliminary data.</text>
</comment>